<dbReference type="Gene3D" id="2.130.10.10">
    <property type="entry name" value="YVTN repeat-like/Quinoprotein amine dehydrogenase"/>
    <property type="match status" value="1"/>
</dbReference>
<dbReference type="InterPro" id="IPR040315">
    <property type="entry name" value="WDR46/Utp7"/>
</dbReference>
<dbReference type="EMBL" id="JASJUS010000208">
    <property type="protein sequence ID" value="MDL2082344.1"/>
    <property type="molecule type" value="Genomic_DNA"/>
</dbReference>
<organism evidence="2 3">
    <name type="scientific">Streptomyces fuscus</name>
    <dbReference type="NCBI Taxonomy" id="3048495"/>
    <lineage>
        <taxon>Bacteria</taxon>
        <taxon>Bacillati</taxon>
        <taxon>Actinomycetota</taxon>
        <taxon>Actinomycetes</taxon>
        <taxon>Kitasatosporales</taxon>
        <taxon>Streptomycetaceae</taxon>
        <taxon>Streptomyces</taxon>
    </lineage>
</organism>
<dbReference type="InterPro" id="IPR036322">
    <property type="entry name" value="WD40_repeat_dom_sf"/>
</dbReference>
<dbReference type="PANTHER" id="PTHR14085:SF3">
    <property type="entry name" value="WD REPEAT-CONTAINING PROTEIN 46"/>
    <property type="match status" value="1"/>
</dbReference>
<dbReference type="Proteomes" id="UP001241926">
    <property type="component" value="Unassembled WGS sequence"/>
</dbReference>
<dbReference type="PROSITE" id="PS50082">
    <property type="entry name" value="WD_REPEATS_2"/>
    <property type="match status" value="1"/>
</dbReference>
<dbReference type="SUPFAM" id="SSF50978">
    <property type="entry name" value="WD40 repeat-like"/>
    <property type="match status" value="1"/>
</dbReference>
<name>A0ABT7JBT8_9ACTN</name>
<keyword evidence="1" id="KW-0853">WD repeat</keyword>
<gene>
    <name evidence="2" type="ORF">QNN03_38720</name>
</gene>
<reference evidence="2 3" key="1">
    <citation type="submission" date="2023-05" db="EMBL/GenBank/DDBJ databases">
        <title>Streptomyces fuscus sp. nov., a brown-black pigment producing actinomyces isolated from dry sand of Sea duck farm.</title>
        <authorList>
            <person name="Xie J."/>
            <person name="Shen N."/>
        </authorList>
    </citation>
    <scope>NUCLEOTIDE SEQUENCE [LARGE SCALE GENOMIC DNA]</scope>
    <source>
        <strain evidence="2 3">GXMU-J15</strain>
    </source>
</reference>
<accession>A0ABT7JBT8</accession>
<comment type="caution">
    <text evidence="2">The sequence shown here is derived from an EMBL/GenBank/DDBJ whole genome shotgun (WGS) entry which is preliminary data.</text>
</comment>
<dbReference type="InterPro" id="IPR015943">
    <property type="entry name" value="WD40/YVTN_repeat-like_dom_sf"/>
</dbReference>
<evidence type="ECO:0000313" key="3">
    <source>
        <dbReference type="Proteomes" id="UP001241926"/>
    </source>
</evidence>
<sequence>MAVAGMDKSLKIWDLRKLSEVDSYYTPTPASSLDISDNGLLSVGWSSHVTIWKNVFKNKQKDPYMN</sequence>
<evidence type="ECO:0000313" key="2">
    <source>
        <dbReference type="EMBL" id="MDL2082344.1"/>
    </source>
</evidence>
<keyword evidence="3" id="KW-1185">Reference proteome</keyword>
<dbReference type="InterPro" id="IPR001680">
    <property type="entry name" value="WD40_rpt"/>
</dbReference>
<protein>
    <submittedName>
        <fullName evidence="2">Uncharacterized protein</fullName>
    </submittedName>
</protein>
<dbReference type="PANTHER" id="PTHR14085">
    <property type="entry name" value="WD-REPEAT PROTEIN BING4"/>
    <property type="match status" value="1"/>
</dbReference>
<feature type="non-terminal residue" evidence="2">
    <location>
        <position position="66"/>
    </location>
</feature>
<feature type="repeat" description="WD" evidence="1">
    <location>
        <begin position="1"/>
        <end position="23"/>
    </location>
</feature>
<proteinExistence type="predicted"/>
<evidence type="ECO:0000256" key="1">
    <source>
        <dbReference type="PROSITE-ProRule" id="PRU00221"/>
    </source>
</evidence>